<reference evidence="8 9" key="1">
    <citation type="submission" date="2019-03" db="EMBL/GenBank/DDBJ databases">
        <title>The complete genome sequence of Swingsia_sp. F3b2 LMG30590(T).</title>
        <authorList>
            <person name="Chua K.-O."/>
            <person name="Chan K.-G."/>
            <person name="See-Too W.-S."/>
        </authorList>
    </citation>
    <scope>NUCLEOTIDE SEQUENCE [LARGE SCALE GENOMIC DNA]</scope>
    <source>
        <strain evidence="8 9">F3b2</strain>
    </source>
</reference>
<evidence type="ECO:0000256" key="5">
    <source>
        <dbReference type="ARBA" id="ARBA00023136"/>
    </source>
</evidence>
<dbReference type="RefSeq" id="WP_141443281.1">
    <property type="nucleotide sequence ID" value="NZ_CP038231.1"/>
</dbReference>
<dbReference type="InterPro" id="IPR004869">
    <property type="entry name" value="MMPL_dom"/>
</dbReference>
<dbReference type="AlphaFoldDB" id="A0A4Y6U819"/>
<keyword evidence="3 6" id="KW-0812">Transmembrane</keyword>
<accession>A0A4Y6U819</accession>
<dbReference type="InterPro" id="IPR017841">
    <property type="entry name" value="Hopanoid_biosynth_HpnN"/>
</dbReference>
<feature type="domain" description="Membrane transport protein MMPL" evidence="7">
    <location>
        <begin position="231"/>
        <end position="456"/>
    </location>
</feature>
<evidence type="ECO:0000313" key="8">
    <source>
        <dbReference type="EMBL" id="QDH13573.1"/>
    </source>
</evidence>
<evidence type="ECO:0000256" key="4">
    <source>
        <dbReference type="ARBA" id="ARBA00022989"/>
    </source>
</evidence>
<gene>
    <name evidence="8" type="ORF">E3E12_04470</name>
</gene>
<feature type="transmembrane region" description="Helical" evidence="6">
    <location>
        <begin position="456"/>
        <end position="476"/>
    </location>
</feature>
<dbReference type="InterPro" id="IPR050545">
    <property type="entry name" value="Mycobact_MmpL"/>
</dbReference>
<evidence type="ECO:0000259" key="7">
    <source>
        <dbReference type="Pfam" id="PF03176"/>
    </source>
</evidence>
<feature type="transmembrane region" description="Helical" evidence="6">
    <location>
        <begin position="832"/>
        <end position="855"/>
    </location>
</feature>
<evidence type="ECO:0000313" key="9">
    <source>
        <dbReference type="Proteomes" id="UP000318709"/>
    </source>
</evidence>
<dbReference type="SUPFAM" id="SSF82866">
    <property type="entry name" value="Multidrug efflux transporter AcrB transmembrane domain"/>
    <property type="match status" value="2"/>
</dbReference>
<feature type="transmembrane region" description="Helical" evidence="6">
    <location>
        <begin position="741"/>
        <end position="765"/>
    </location>
</feature>
<organism evidence="8 9">
    <name type="scientific">Formicincola oecophyllae</name>
    <dbReference type="NCBI Taxonomy" id="2558361"/>
    <lineage>
        <taxon>Bacteria</taxon>
        <taxon>Pseudomonadati</taxon>
        <taxon>Pseudomonadota</taxon>
        <taxon>Alphaproteobacteria</taxon>
        <taxon>Acetobacterales</taxon>
        <taxon>Acetobacteraceae</taxon>
        <taxon>Formicincola</taxon>
    </lineage>
</organism>
<dbReference type="Pfam" id="PF03176">
    <property type="entry name" value="MMPL"/>
    <property type="match status" value="1"/>
</dbReference>
<dbReference type="PANTHER" id="PTHR33406">
    <property type="entry name" value="MEMBRANE PROTEIN MJ1562-RELATED"/>
    <property type="match status" value="1"/>
</dbReference>
<feature type="transmembrane region" description="Helical" evidence="6">
    <location>
        <begin position="327"/>
        <end position="345"/>
    </location>
</feature>
<protein>
    <submittedName>
        <fullName evidence="8">MMPL family transporter</fullName>
    </submittedName>
</protein>
<keyword evidence="4 6" id="KW-1133">Transmembrane helix</keyword>
<evidence type="ECO:0000256" key="3">
    <source>
        <dbReference type="ARBA" id="ARBA00022692"/>
    </source>
</evidence>
<feature type="transmembrane region" description="Helical" evidence="6">
    <location>
        <begin position="771"/>
        <end position="794"/>
    </location>
</feature>
<keyword evidence="5 6" id="KW-0472">Membrane</keyword>
<feature type="transmembrane region" description="Helical" evidence="6">
    <location>
        <begin position="806"/>
        <end position="826"/>
    </location>
</feature>
<feature type="transmembrane region" description="Helical" evidence="6">
    <location>
        <begin position="379"/>
        <end position="401"/>
    </location>
</feature>
<sequence>MLSALTDRINAFSAKHAKLVLALAALLIVLSCVVSAHRLGIITDTDKLFAEDLPWRQESMKIERLFPGQKDSLVAVISGDIPEERIEAARQLTAVLSHEPKYFLSATAPGDNPFYNTHGLLFLEPKQLDDLLNSIIAAQPFLGTMAANPSAVGLFQTFDLIALGLSQNQPIPSGFTPALEGFAKALDADVSGHPQPLSWQNLLAGNLAKMGGDYSFVLTHPRQNFASLEPSEDAVKAMRAAFNNLPLAKAGAVHCLITGDDKLNDEELSTVADGMGVGLALSFALVALWLSLAVRSWRIVVAILGTLLCGLVLTTGFAALLVGTLNLISIAFAILFVGIAVDFAIQYSVRFRSQDEPNGQPLATLPALISTGRECSIQILVAALATAAGFMAFIPTSFVGVAQLGKIAGGGMLIAFACTLTVLPALLMVLRAKPAYEGRGFEQLAPVDGFLRRHRWPVLGVFGLLAVLALALSPRLEFDSDPLHTKNPHTEGMEALKLLEQNPITTPYFASALAPDYATAQKWAAAFSKLPSVDNVMWLGALVPDNQQHKLEAISDAADLVLPTLAPSATTAAPTAAEIRAAATKAAKALGAIPPQKLGKPLEDILHDLDKLEKAPDNVLLGTSHALTVYLPDELAQLRDVLTPKPITLSNIPADVRRDYVAPDGEYLINIYPKGDMTNPKVLHNFVKQLETVTPVISGPAMEIAGAAQTITHAFAVAAACAIIAIAIILFAVLRHFKEMMLVMATLLLSALLTLLIVVVVPLPLNFANIIALPLLLGVGVSFNVYFVMNWAVGAKDPLTSPTARAVMFSALTTASAFGTLAFSAHPGTASMGMLLLISLGCTLLCTFLFLPALLPSTPPAHFLRSQAGKKTG</sequence>
<feature type="transmembrane region" description="Helical" evidence="6">
    <location>
        <begin position="407"/>
        <end position="430"/>
    </location>
</feature>
<keyword evidence="9" id="KW-1185">Reference proteome</keyword>
<dbReference type="NCBIfam" id="TIGR03480">
    <property type="entry name" value="HpnN"/>
    <property type="match status" value="1"/>
</dbReference>
<evidence type="ECO:0000256" key="2">
    <source>
        <dbReference type="ARBA" id="ARBA00022475"/>
    </source>
</evidence>
<dbReference type="PANTHER" id="PTHR33406:SF13">
    <property type="entry name" value="MEMBRANE PROTEIN YDFJ"/>
    <property type="match status" value="1"/>
</dbReference>
<proteinExistence type="predicted"/>
<dbReference type="Proteomes" id="UP000318709">
    <property type="component" value="Chromosome"/>
</dbReference>
<comment type="subcellular location">
    <subcellularLocation>
        <location evidence="1">Cell membrane</location>
        <topology evidence="1">Multi-pass membrane protein</topology>
    </subcellularLocation>
</comment>
<dbReference type="EMBL" id="CP038231">
    <property type="protein sequence ID" value="QDH13573.1"/>
    <property type="molecule type" value="Genomic_DNA"/>
</dbReference>
<dbReference type="GO" id="GO:0005886">
    <property type="term" value="C:plasma membrane"/>
    <property type="evidence" value="ECO:0007669"/>
    <property type="project" value="UniProtKB-SubCell"/>
</dbReference>
<evidence type="ECO:0000256" key="1">
    <source>
        <dbReference type="ARBA" id="ARBA00004651"/>
    </source>
</evidence>
<evidence type="ECO:0000256" key="6">
    <source>
        <dbReference type="SAM" id="Phobius"/>
    </source>
</evidence>
<feature type="transmembrane region" description="Helical" evidence="6">
    <location>
        <begin position="274"/>
        <end position="292"/>
    </location>
</feature>
<name>A0A4Y6U819_9PROT</name>
<feature type="transmembrane region" description="Helical" evidence="6">
    <location>
        <begin position="299"/>
        <end position="321"/>
    </location>
</feature>
<dbReference type="KEGG" id="swf:E3E12_04470"/>
<dbReference type="Gene3D" id="1.20.1640.10">
    <property type="entry name" value="Multidrug efflux transporter AcrB transmembrane domain"/>
    <property type="match status" value="2"/>
</dbReference>
<feature type="transmembrane region" description="Helical" evidence="6">
    <location>
        <begin position="714"/>
        <end position="734"/>
    </location>
</feature>
<dbReference type="OrthoDB" id="7518665at2"/>
<keyword evidence="2" id="KW-1003">Cell membrane</keyword>